<dbReference type="Pfam" id="PF20520">
    <property type="entry name" value="Ac45-VOA1_TM"/>
    <property type="match status" value="1"/>
</dbReference>
<evidence type="ECO:0000256" key="5">
    <source>
        <dbReference type="SAM" id="Phobius"/>
    </source>
</evidence>
<evidence type="ECO:0000256" key="6">
    <source>
        <dbReference type="SAM" id="SignalP"/>
    </source>
</evidence>
<name>A0A8H7F450_AGABI</name>
<accession>A0A8H7F450</accession>
<dbReference type="Proteomes" id="UP000629468">
    <property type="component" value="Unassembled WGS sequence"/>
</dbReference>
<comment type="subcellular location">
    <subcellularLocation>
        <location evidence="1">Membrane</location>
        <topology evidence="1">Single-pass membrane protein</topology>
    </subcellularLocation>
</comment>
<proteinExistence type="predicted"/>
<feature type="transmembrane region" description="Helical" evidence="5">
    <location>
        <begin position="227"/>
        <end position="252"/>
    </location>
</feature>
<dbReference type="InterPro" id="IPR046756">
    <property type="entry name" value="VAS1/VOA1_TM"/>
</dbReference>
<evidence type="ECO:0000256" key="4">
    <source>
        <dbReference type="ARBA" id="ARBA00023136"/>
    </source>
</evidence>
<feature type="signal peptide" evidence="6">
    <location>
        <begin position="1"/>
        <end position="19"/>
    </location>
</feature>
<evidence type="ECO:0000259" key="7">
    <source>
        <dbReference type="Pfam" id="PF20520"/>
    </source>
</evidence>
<evidence type="ECO:0000256" key="2">
    <source>
        <dbReference type="ARBA" id="ARBA00022692"/>
    </source>
</evidence>
<comment type="caution">
    <text evidence="8">The sequence shown here is derived from an EMBL/GenBank/DDBJ whole genome shotgun (WGS) entry which is preliminary data.</text>
</comment>
<feature type="domain" description="V-type proton ATPase subunit S1/VOA1 transmembrane" evidence="7">
    <location>
        <begin position="222"/>
        <end position="259"/>
    </location>
</feature>
<evidence type="ECO:0000313" key="9">
    <source>
        <dbReference type="Proteomes" id="UP000629468"/>
    </source>
</evidence>
<organism evidence="8 9">
    <name type="scientific">Agaricus bisporus var. burnettii</name>
    <dbReference type="NCBI Taxonomy" id="192524"/>
    <lineage>
        <taxon>Eukaryota</taxon>
        <taxon>Fungi</taxon>
        <taxon>Dikarya</taxon>
        <taxon>Basidiomycota</taxon>
        <taxon>Agaricomycotina</taxon>
        <taxon>Agaricomycetes</taxon>
        <taxon>Agaricomycetidae</taxon>
        <taxon>Agaricales</taxon>
        <taxon>Agaricineae</taxon>
        <taxon>Agaricaceae</taxon>
        <taxon>Agaricus</taxon>
    </lineage>
</organism>
<feature type="chain" id="PRO_5034224971" description="V-type proton ATPase subunit S1/VOA1 transmembrane domain-containing protein" evidence="6">
    <location>
        <begin position="20"/>
        <end position="272"/>
    </location>
</feature>
<keyword evidence="2 5" id="KW-0812">Transmembrane</keyword>
<evidence type="ECO:0000256" key="1">
    <source>
        <dbReference type="ARBA" id="ARBA00004167"/>
    </source>
</evidence>
<reference evidence="8 9" key="1">
    <citation type="journal article" name="Sci. Rep.">
        <title>Telomere-to-telomere assembled and centromere annotated genomes of the two main subspecies of the button mushroom Agaricus bisporus reveal especially polymorphic chromosome ends.</title>
        <authorList>
            <person name="Sonnenberg A.S.M."/>
            <person name="Sedaghat-Telgerd N."/>
            <person name="Lavrijssen B."/>
            <person name="Ohm R.A."/>
            <person name="Hendrickx P.M."/>
            <person name="Scholtmeijer K."/>
            <person name="Baars J.J.P."/>
            <person name="van Peer A."/>
        </authorList>
    </citation>
    <scope>NUCLEOTIDE SEQUENCE [LARGE SCALE GENOMIC DNA]</scope>
    <source>
        <strain evidence="8 9">H119_p4</strain>
    </source>
</reference>
<gene>
    <name evidence="8" type="ORF">Agabi119p4_4801</name>
</gene>
<keyword evidence="3 5" id="KW-1133">Transmembrane helix</keyword>
<sequence length="272" mass="29094">MMAAKRFLVALVSATFAFADTSLVAWSSSGSTALDALPPSLTTSKFTNHILNNDQLCDFDAIVLIDQPGDHRNGLSSHVISRSISSAPSARSFKLSGSFNLPVTAESLSSRCNARFLSYTPGPSSSGDVSLEEGQKHVLCLKMPENADIEKHESSLAAELSIISSIFPSHFIIYTGPGLSNLHIRQSPETPPRPTIETTTNTSQIPVNNPAASITDVNTTVYFTTGLITALLLVFFILLPVLFIGVGALASIQTPIRMDAPKGYSAVERKNQ</sequence>
<keyword evidence="4 5" id="KW-0472">Membrane</keyword>
<dbReference type="AlphaFoldDB" id="A0A8H7F450"/>
<keyword evidence="6" id="KW-0732">Signal</keyword>
<evidence type="ECO:0000313" key="8">
    <source>
        <dbReference type="EMBL" id="KAF7776408.1"/>
    </source>
</evidence>
<dbReference type="EMBL" id="JABXXO010000006">
    <property type="protein sequence ID" value="KAF7776408.1"/>
    <property type="molecule type" value="Genomic_DNA"/>
</dbReference>
<evidence type="ECO:0000256" key="3">
    <source>
        <dbReference type="ARBA" id="ARBA00022989"/>
    </source>
</evidence>
<dbReference type="GO" id="GO:0016020">
    <property type="term" value="C:membrane"/>
    <property type="evidence" value="ECO:0007669"/>
    <property type="project" value="UniProtKB-SubCell"/>
</dbReference>
<protein>
    <recommendedName>
        <fullName evidence="7">V-type proton ATPase subunit S1/VOA1 transmembrane domain-containing protein</fullName>
    </recommendedName>
</protein>